<dbReference type="GO" id="GO:0055085">
    <property type="term" value="P:transmembrane transport"/>
    <property type="evidence" value="ECO:0007669"/>
    <property type="project" value="InterPro"/>
</dbReference>
<evidence type="ECO:0000256" key="12">
    <source>
        <dbReference type="ARBA" id="ARBA00041874"/>
    </source>
</evidence>
<keyword evidence="23" id="KW-1185">Reference proteome</keyword>
<dbReference type="InterPro" id="IPR051752">
    <property type="entry name" value="Mito_2-oxodicarb_carrier"/>
</dbReference>
<evidence type="ECO:0000256" key="5">
    <source>
        <dbReference type="ARBA" id="ARBA00022737"/>
    </source>
</evidence>
<dbReference type="EMBL" id="WJQU01000004">
    <property type="protein sequence ID" value="KAJ6636504.1"/>
    <property type="molecule type" value="Genomic_DNA"/>
</dbReference>
<evidence type="ECO:0000256" key="7">
    <source>
        <dbReference type="ARBA" id="ARBA00022989"/>
    </source>
</evidence>
<keyword evidence="4 20" id="KW-0812">Transmembrane</keyword>
<dbReference type="InterPro" id="IPR002067">
    <property type="entry name" value="MCP"/>
</dbReference>
<proteinExistence type="inferred from homology"/>
<feature type="repeat" description="Solcar" evidence="20">
    <location>
        <begin position="116"/>
        <end position="202"/>
    </location>
</feature>
<dbReference type="InterPro" id="IPR018108">
    <property type="entry name" value="MCP_transmembrane"/>
</dbReference>
<comment type="catalytic activity">
    <reaction evidence="16">
        <text>L-2-aminoadipate(in) + 2-oxoglutarate(out) = L-2-aminoadipate(out) + 2-oxoglutarate(in)</text>
        <dbReference type="Rhea" id="RHEA:71747"/>
        <dbReference type="ChEBI" id="CHEBI:16810"/>
        <dbReference type="ChEBI" id="CHEBI:58672"/>
    </reaction>
</comment>
<comment type="similarity">
    <text evidence="2 21">Belongs to the mitochondrial carrier (TC 2.A.29) family.</text>
</comment>
<dbReference type="AlphaFoldDB" id="A0A9Q0MRW7"/>
<keyword evidence="7" id="KW-1133">Transmembrane helix</keyword>
<comment type="catalytic activity">
    <reaction evidence="14">
        <text>heptanedioate(in) + 2-oxoglutarate(out) = heptanedioate(out) + 2-oxoglutarate(in)</text>
        <dbReference type="Rhea" id="RHEA:71759"/>
        <dbReference type="ChEBI" id="CHEBI:16810"/>
        <dbReference type="ChEBI" id="CHEBI:36165"/>
    </reaction>
</comment>
<keyword evidence="6" id="KW-0999">Mitochondrion inner membrane</keyword>
<evidence type="ECO:0000313" key="22">
    <source>
        <dbReference type="EMBL" id="KAJ6636504.1"/>
    </source>
</evidence>
<comment type="function">
    <text evidence="13">Transports dicarboxylates across the inner membranes of mitochondria by a counter-exchange mechanism. Can transport 2-oxoadipate (2-oxohexanedioate), 2-oxoglutarate, adipate (hexanedioate), glutarate, and to a lesser extent, pimelate (heptanedioate), 2-oxopimelate (2-oxoheptanedioate), 2-aminoadipate (2-aminohexanedioate), oxaloacetate, and citrate. Plays a central role in catabolism of lysine, hydroxylysine, and tryptophan, by transporting common metabolite intermediates (such as 2-oxoadipate) into the mitochondria, where it is converted into acetyl-CoA and can enter the citric acid (TCA) cycle.</text>
</comment>
<evidence type="ECO:0000256" key="8">
    <source>
        <dbReference type="ARBA" id="ARBA00023128"/>
    </source>
</evidence>
<dbReference type="OrthoDB" id="434783at2759"/>
<comment type="catalytic activity">
    <reaction evidence="19">
        <text>hexanedioate(in) + 2-oxoglutarate(out) = hexanedioate(out) + 2-oxoglutarate(in)</text>
        <dbReference type="Rhea" id="RHEA:71743"/>
        <dbReference type="ChEBI" id="CHEBI:16810"/>
        <dbReference type="ChEBI" id="CHEBI:17128"/>
    </reaction>
</comment>
<comment type="catalytic activity">
    <reaction evidence="17">
        <text>2-oxoheptanedioate(in) + 2-oxoglutarate(out) = 2-oxoheptanedioate(out) + 2-oxoglutarate(in)</text>
        <dbReference type="Rhea" id="RHEA:71755"/>
        <dbReference type="ChEBI" id="CHEBI:16810"/>
        <dbReference type="ChEBI" id="CHEBI:72701"/>
    </reaction>
</comment>
<comment type="subcellular location">
    <subcellularLocation>
        <location evidence="1">Mitochondrion inner membrane</location>
        <topology evidence="1">Multi-pass membrane protein</topology>
    </subcellularLocation>
</comment>
<evidence type="ECO:0000256" key="10">
    <source>
        <dbReference type="ARBA" id="ARBA00036018"/>
    </source>
</evidence>
<organism evidence="22 23">
    <name type="scientific">Pseudolycoriella hygida</name>
    <dbReference type="NCBI Taxonomy" id="35572"/>
    <lineage>
        <taxon>Eukaryota</taxon>
        <taxon>Metazoa</taxon>
        <taxon>Ecdysozoa</taxon>
        <taxon>Arthropoda</taxon>
        <taxon>Hexapoda</taxon>
        <taxon>Insecta</taxon>
        <taxon>Pterygota</taxon>
        <taxon>Neoptera</taxon>
        <taxon>Endopterygota</taxon>
        <taxon>Diptera</taxon>
        <taxon>Nematocera</taxon>
        <taxon>Sciaroidea</taxon>
        <taxon>Sciaridae</taxon>
        <taxon>Pseudolycoriella</taxon>
    </lineage>
</organism>
<evidence type="ECO:0000256" key="1">
    <source>
        <dbReference type="ARBA" id="ARBA00004448"/>
    </source>
</evidence>
<feature type="repeat" description="Solcar" evidence="20">
    <location>
        <begin position="211"/>
        <end position="300"/>
    </location>
</feature>
<evidence type="ECO:0000313" key="23">
    <source>
        <dbReference type="Proteomes" id="UP001151699"/>
    </source>
</evidence>
<protein>
    <recommendedName>
        <fullName evidence="11">Mitochondrial 2-oxodicarboxylate carrier</fullName>
    </recommendedName>
    <alternativeName>
        <fullName evidence="12">Solute carrier family 25 member 21</fullName>
    </alternativeName>
</protein>
<dbReference type="PANTHER" id="PTHR46356:SF1">
    <property type="entry name" value="MITOCHONDRIAL 2-OXODICARBOXYLATE CARRIER"/>
    <property type="match status" value="1"/>
</dbReference>
<comment type="catalytic activity">
    <reaction evidence="15">
        <text>citrate(in) + 2-oxoglutarate(out) = citrate(out) + 2-oxoglutarate(in)</text>
        <dbReference type="Rhea" id="RHEA:71763"/>
        <dbReference type="ChEBI" id="CHEBI:16810"/>
        <dbReference type="ChEBI" id="CHEBI:16947"/>
    </reaction>
</comment>
<keyword evidence="8" id="KW-0496">Mitochondrion</keyword>
<feature type="repeat" description="Solcar" evidence="20">
    <location>
        <begin position="13"/>
        <end position="106"/>
    </location>
</feature>
<gene>
    <name evidence="22" type="primary">SLC25A21</name>
    <name evidence="22" type="ORF">Bhyg_15094</name>
</gene>
<comment type="catalytic activity">
    <reaction evidence="18">
        <text>glutarate(in) + 2-oxoglutarate(out) = glutarate(out) + 2-oxoglutarate(in)</text>
        <dbReference type="Rhea" id="RHEA:71751"/>
        <dbReference type="ChEBI" id="CHEBI:16810"/>
        <dbReference type="ChEBI" id="CHEBI:30921"/>
    </reaction>
</comment>
<accession>A0A9Q0MRW7</accession>
<keyword evidence="3 21" id="KW-0813">Transport</keyword>
<dbReference type="InterPro" id="IPR023395">
    <property type="entry name" value="MCP_dom_sf"/>
</dbReference>
<evidence type="ECO:0000256" key="13">
    <source>
        <dbReference type="ARBA" id="ARBA00046087"/>
    </source>
</evidence>
<evidence type="ECO:0000256" key="4">
    <source>
        <dbReference type="ARBA" id="ARBA00022692"/>
    </source>
</evidence>
<evidence type="ECO:0000256" key="17">
    <source>
        <dbReference type="ARBA" id="ARBA00048581"/>
    </source>
</evidence>
<evidence type="ECO:0000256" key="11">
    <source>
        <dbReference type="ARBA" id="ARBA00039747"/>
    </source>
</evidence>
<name>A0A9Q0MRW7_9DIPT</name>
<comment type="catalytic activity">
    <reaction evidence="10">
        <text>2-oxoadipate(in) + 2-oxoglutarate(out) = 2-oxoadipate(out) + 2-oxoglutarate(in)</text>
        <dbReference type="Rhea" id="RHEA:71739"/>
        <dbReference type="ChEBI" id="CHEBI:16810"/>
        <dbReference type="ChEBI" id="CHEBI:57499"/>
    </reaction>
</comment>
<keyword evidence="9 20" id="KW-0472">Membrane</keyword>
<evidence type="ECO:0000256" key="21">
    <source>
        <dbReference type="RuleBase" id="RU000488"/>
    </source>
</evidence>
<evidence type="ECO:0000256" key="16">
    <source>
        <dbReference type="ARBA" id="ARBA00048303"/>
    </source>
</evidence>
<dbReference type="Gene3D" id="1.50.40.10">
    <property type="entry name" value="Mitochondrial carrier domain"/>
    <property type="match status" value="1"/>
</dbReference>
<evidence type="ECO:0000256" key="19">
    <source>
        <dbReference type="ARBA" id="ARBA00048998"/>
    </source>
</evidence>
<dbReference type="Proteomes" id="UP001151699">
    <property type="component" value="Chromosome C"/>
</dbReference>
<sequence>MSTNANAKPSVMKQAAMQITAGGSAGFIEVCLMHPLDVVKTRLQLQVKKPVAGSKTVYYNGVFDCFSKIARQEGVLAVYKGILPPILAETPKRATKFVCFEQYKTSLQRALGFDKATPFIYSLAGLGSGVTEAIVVNPFEVVKVSLQANTGKATSTWTVAKEIINRGGIGLNGLNKGLTSTIGRNGTWNLIYFGFYHSVKDIIPQCQSPTADFFRKTGIGFASGTIASIANIPFDVAKSRIQGPQPIVGEVKYKTCMKTIVTVAKEEGFGALYKGLVPKVMRLGPGGAIMLIAYEYVYEFLQHRFP</sequence>
<comment type="caution">
    <text evidence="22">The sequence shown here is derived from an EMBL/GenBank/DDBJ whole genome shotgun (WGS) entry which is preliminary data.</text>
</comment>
<evidence type="ECO:0000256" key="2">
    <source>
        <dbReference type="ARBA" id="ARBA00006375"/>
    </source>
</evidence>
<evidence type="ECO:0000256" key="15">
    <source>
        <dbReference type="ARBA" id="ARBA00048003"/>
    </source>
</evidence>
<reference evidence="22" key="1">
    <citation type="submission" date="2022-07" db="EMBL/GenBank/DDBJ databases">
        <authorList>
            <person name="Trinca V."/>
            <person name="Uliana J.V.C."/>
            <person name="Torres T.T."/>
            <person name="Ward R.J."/>
            <person name="Monesi N."/>
        </authorList>
    </citation>
    <scope>NUCLEOTIDE SEQUENCE</scope>
    <source>
        <strain evidence="22">HSMRA1968</strain>
        <tissue evidence="22">Whole embryos</tissue>
    </source>
</reference>
<evidence type="ECO:0000256" key="3">
    <source>
        <dbReference type="ARBA" id="ARBA00022448"/>
    </source>
</evidence>
<dbReference type="PANTHER" id="PTHR46356">
    <property type="entry name" value="MITOCHONDRIAL 2-OXODICARBOXYLATE CARRIER"/>
    <property type="match status" value="1"/>
</dbReference>
<dbReference type="Pfam" id="PF00153">
    <property type="entry name" value="Mito_carr"/>
    <property type="match status" value="3"/>
</dbReference>
<dbReference type="SUPFAM" id="SSF103506">
    <property type="entry name" value="Mitochondrial carrier"/>
    <property type="match status" value="1"/>
</dbReference>
<evidence type="ECO:0000256" key="6">
    <source>
        <dbReference type="ARBA" id="ARBA00022792"/>
    </source>
</evidence>
<evidence type="ECO:0000256" key="18">
    <source>
        <dbReference type="ARBA" id="ARBA00048920"/>
    </source>
</evidence>
<dbReference type="PROSITE" id="PS50920">
    <property type="entry name" value="SOLCAR"/>
    <property type="match status" value="3"/>
</dbReference>
<evidence type="ECO:0000256" key="14">
    <source>
        <dbReference type="ARBA" id="ARBA00047537"/>
    </source>
</evidence>
<dbReference type="PRINTS" id="PR00926">
    <property type="entry name" value="MITOCARRIER"/>
</dbReference>
<dbReference type="GO" id="GO:0005743">
    <property type="term" value="C:mitochondrial inner membrane"/>
    <property type="evidence" value="ECO:0007669"/>
    <property type="project" value="UniProtKB-SubCell"/>
</dbReference>
<evidence type="ECO:0000256" key="20">
    <source>
        <dbReference type="PROSITE-ProRule" id="PRU00282"/>
    </source>
</evidence>
<evidence type="ECO:0000256" key="9">
    <source>
        <dbReference type="ARBA" id="ARBA00023136"/>
    </source>
</evidence>
<keyword evidence="5" id="KW-0677">Repeat</keyword>